<dbReference type="Proteomes" id="UP000249046">
    <property type="component" value="Unassembled WGS sequence"/>
</dbReference>
<dbReference type="Gene3D" id="3.40.50.410">
    <property type="entry name" value="von Willebrand factor, type A domain"/>
    <property type="match status" value="1"/>
</dbReference>
<evidence type="ECO:0000313" key="3">
    <source>
        <dbReference type="Proteomes" id="UP000249046"/>
    </source>
</evidence>
<evidence type="ECO:0000313" key="2">
    <source>
        <dbReference type="EMBL" id="PZQ10716.1"/>
    </source>
</evidence>
<protein>
    <submittedName>
        <fullName evidence="2">VWA domain-containing protein</fullName>
    </submittedName>
</protein>
<dbReference type="InterPro" id="IPR036465">
    <property type="entry name" value="vWFA_dom_sf"/>
</dbReference>
<dbReference type="InterPro" id="IPR002035">
    <property type="entry name" value="VWF_A"/>
</dbReference>
<name>A0A2W5K0U7_9GAMM</name>
<sequence length="338" mass="36838">MTLADWLLLRPPALLLLPLALLPWRYTGRRVSAWPWSGALPADPASAWLDRALRLLGSLAIAAFVLALAGPGLRGQQVERISTGARVAMVIDRSGSMNSTFAGRAPDGGEESKAAAARRLLKAFVTRREHDRVGIVAFSTSPMFVLPMTDRHAAVHAAIDAIDQPGLAYTDVARGLAMAFDLFDARDPIASQAIVLVSDGAAVIDRRVQEKLRAAFASRPLHLYWLFLRTERSPGLFDAPADPREDTPQRMPERHLHRFFESLGVPYRAFEADSAQELAAAIAAIDQAERGEVRWLEALPQRDLSRFAFAAAALACALLAVAKSFEVRIGPPLPVLRT</sequence>
<comment type="caution">
    <text evidence="2">The sequence shown here is derived from an EMBL/GenBank/DDBJ whole genome shotgun (WGS) entry which is preliminary data.</text>
</comment>
<gene>
    <name evidence="2" type="ORF">DI564_15460</name>
</gene>
<dbReference type="SMART" id="SM00327">
    <property type="entry name" value="VWA"/>
    <property type="match status" value="1"/>
</dbReference>
<evidence type="ECO:0000259" key="1">
    <source>
        <dbReference type="PROSITE" id="PS50234"/>
    </source>
</evidence>
<dbReference type="EMBL" id="QFPO01000019">
    <property type="protein sequence ID" value="PZQ10716.1"/>
    <property type="molecule type" value="Genomic_DNA"/>
</dbReference>
<reference evidence="2 3" key="1">
    <citation type="submission" date="2017-08" db="EMBL/GenBank/DDBJ databases">
        <title>Infants hospitalized years apart are colonized by the same room-sourced microbial strains.</title>
        <authorList>
            <person name="Brooks B."/>
            <person name="Olm M.R."/>
            <person name="Firek B.A."/>
            <person name="Baker R."/>
            <person name="Thomas B.C."/>
            <person name="Morowitz M.J."/>
            <person name="Banfield J.F."/>
        </authorList>
    </citation>
    <scope>NUCLEOTIDE SEQUENCE [LARGE SCALE GENOMIC DNA]</scope>
    <source>
        <strain evidence="2">S2_005_003_R2_42</strain>
    </source>
</reference>
<dbReference type="AlphaFoldDB" id="A0A2W5K0U7"/>
<feature type="domain" description="VWFA" evidence="1">
    <location>
        <begin position="86"/>
        <end position="285"/>
    </location>
</feature>
<dbReference type="Pfam" id="PF13519">
    <property type="entry name" value="VWA_2"/>
    <property type="match status" value="1"/>
</dbReference>
<accession>A0A2W5K0U7</accession>
<dbReference type="SUPFAM" id="SSF53300">
    <property type="entry name" value="vWA-like"/>
    <property type="match status" value="1"/>
</dbReference>
<dbReference type="CDD" id="cd00198">
    <property type="entry name" value="vWFA"/>
    <property type="match status" value="1"/>
</dbReference>
<proteinExistence type="predicted"/>
<organism evidence="2 3">
    <name type="scientific">Rhodanobacter denitrificans</name>
    <dbReference type="NCBI Taxonomy" id="666685"/>
    <lineage>
        <taxon>Bacteria</taxon>
        <taxon>Pseudomonadati</taxon>
        <taxon>Pseudomonadota</taxon>
        <taxon>Gammaproteobacteria</taxon>
        <taxon>Lysobacterales</taxon>
        <taxon>Rhodanobacteraceae</taxon>
        <taxon>Rhodanobacter</taxon>
    </lineage>
</organism>
<dbReference type="PROSITE" id="PS50234">
    <property type="entry name" value="VWFA"/>
    <property type="match status" value="1"/>
</dbReference>